<dbReference type="CDD" id="cd06306">
    <property type="entry name" value="PBP1_TorT-like"/>
    <property type="match status" value="1"/>
</dbReference>
<dbReference type="GO" id="GO:0030246">
    <property type="term" value="F:carbohydrate binding"/>
    <property type="evidence" value="ECO:0007669"/>
    <property type="project" value="UniProtKB-ARBA"/>
</dbReference>
<proteinExistence type="inferred from homology"/>
<feature type="signal peptide" evidence="4">
    <location>
        <begin position="1"/>
        <end position="24"/>
    </location>
</feature>
<protein>
    <submittedName>
        <fullName evidence="6">TMAO reductase</fullName>
    </submittedName>
</protein>
<dbReference type="AlphaFoldDB" id="A0A0D5LL35"/>
<dbReference type="InterPro" id="IPR025997">
    <property type="entry name" value="SBP_2_dom"/>
</dbReference>
<evidence type="ECO:0000256" key="2">
    <source>
        <dbReference type="ARBA" id="ARBA00007639"/>
    </source>
</evidence>
<gene>
    <name evidence="6" type="ORF">TM49_02765</name>
</gene>
<dbReference type="InterPro" id="IPR028082">
    <property type="entry name" value="Peripla_BP_I"/>
</dbReference>
<evidence type="ECO:0000313" key="6">
    <source>
        <dbReference type="EMBL" id="AJY44856.1"/>
    </source>
</evidence>
<evidence type="ECO:0000256" key="4">
    <source>
        <dbReference type="SAM" id="SignalP"/>
    </source>
</evidence>
<dbReference type="PANTHER" id="PTHR46847:SF1">
    <property type="entry name" value="D-ALLOSE-BINDING PERIPLASMIC PROTEIN-RELATED"/>
    <property type="match status" value="1"/>
</dbReference>
<evidence type="ECO:0000313" key="7">
    <source>
        <dbReference type="Proteomes" id="UP000032611"/>
    </source>
</evidence>
<evidence type="ECO:0000256" key="3">
    <source>
        <dbReference type="ARBA" id="ARBA00022729"/>
    </source>
</evidence>
<dbReference type="OrthoDB" id="9773673at2"/>
<dbReference type="STRING" id="1486262.TM49_02765"/>
<dbReference type="GO" id="GO:0030313">
    <property type="term" value="C:cell envelope"/>
    <property type="evidence" value="ECO:0007669"/>
    <property type="project" value="UniProtKB-SubCell"/>
</dbReference>
<dbReference type="EMBL" id="CP010803">
    <property type="protein sequence ID" value="AJY44856.1"/>
    <property type="molecule type" value="Genomic_DNA"/>
</dbReference>
<organism evidence="6 7">
    <name type="scientific">Martelella endophytica</name>
    <dbReference type="NCBI Taxonomy" id="1486262"/>
    <lineage>
        <taxon>Bacteria</taxon>
        <taxon>Pseudomonadati</taxon>
        <taxon>Pseudomonadota</taxon>
        <taxon>Alphaproteobacteria</taxon>
        <taxon>Hyphomicrobiales</taxon>
        <taxon>Aurantimonadaceae</taxon>
        <taxon>Martelella</taxon>
    </lineage>
</organism>
<feature type="chain" id="PRO_5002295201" evidence="4">
    <location>
        <begin position="25"/>
        <end position="357"/>
    </location>
</feature>
<dbReference type="Gene3D" id="3.40.50.2300">
    <property type="match status" value="2"/>
</dbReference>
<dbReference type="NCBIfam" id="NF008185">
    <property type="entry name" value="PRK10936.1"/>
    <property type="match status" value="1"/>
</dbReference>
<evidence type="ECO:0000256" key="1">
    <source>
        <dbReference type="ARBA" id="ARBA00004196"/>
    </source>
</evidence>
<dbReference type="RefSeq" id="WP_045679443.1">
    <property type="nucleotide sequence ID" value="NZ_CP010803.1"/>
</dbReference>
<dbReference type="KEGG" id="mey:TM49_02765"/>
<sequence>MKAHSILKVAISALAVSAASPVLAETWYPYDAVEITPPFAADGTASDVKYVPLEKAEEAYNICVSFPHMKDAYWLGVDYGVVEEAKDLGVKLNVVEAGGYTELAKQISQIEDCVAGGADAVVIGAISYDGLNSLVSEVAAKGIPVIDVINGISSPDITAKSLVSFYTMGFETGKYLAEKHPAGGEPAIVGWFPGPAGAGWVEAANEGFLKAVEGSALTVLEPKYGDTGKEAQLKLVEDVLQAEPDVAYIAGTAVTAEAAQGLIRERGLKDKVGLLAFYMTPGVYEGIKRGFIEAAPADSMVIQGRIAVDQAVRALEGKELVKHVGPKIFVVDGDNIDSVPQTDILPPNGFRPVFSVD</sequence>
<evidence type="ECO:0000259" key="5">
    <source>
        <dbReference type="Pfam" id="PF13407"/>
    </source>
</evidence>
<reference evidence="6 7" key="1">
    <citation type="journal article" date="2015" name="Genome Announc.">
        <title>Complete genome sequence of Martelella endophytica YC6887, which has antifungal activity associated with a halophyte.</title>
        <authorList>
            <person name="Khan A."/>
            <person name="Khan H."/>
            <person name="Chung E.J."/>
            <person name="Hossain M.T."/>
            <person name="Chung Y.R."/>
        </authorList>
    </citation>
    <scope>NUCLEOTIDE SEQUENCE [LARGE SCALE GENOMIC DNA]</scope>
    <source>
        <strain evidence="6">YC6887</strain>
    </source>
</reference>
<dbReference type="PANTHER" id="PTHR46847">
    <property type="entry name" value="D-ALLOSE-BINDING PERIPLASMIC PROTEIN-RELATED"/>
    <property type="match status" value="1"/>
</dbReference>
<keyword evidence="7" id="KW-1185">Reference proteome</keyword>
<dbReference type="Pfam" id="PF13407">
    <property type="entry name" value="Peripla_BP_4"/>
    <property type="match status" value="1"/>
</dbReference>
<dbReference type="PATRIC" id="fig|1486262.3.peg.573"/>
<keyword evidence="3 4" id="KW-0732">Signal</keyword>
<comment type="similarity">
    <text evidence="2">Belongs to the bacterial solute-binding protein 2 family.</text>
</comment>
<dbReference type="HOGENOM" id="CLU_053104_0_0_5"/>
<name>A0A0D5LL35_MAREN</name>
<dbReference type="SUPFAM" id="SSF53822">
    <property type="entry name" value="Periplasmic binding protein-like I"/>
    <property type="match status" value="1"/>
</dbReference>
<feature type="domain" description="Periplasmic binding protein" evidence="5">
    <location>
        <begin position="62"/>
        <end position="319"/>
    </location>
</feature>
<comment type="subcellular location">
    <subcellularLocation>
        <location evidence="1">Cell envelope</location>
    </subcellularLocation>
</comment>
<dbReference type="Proteomes" id="UP000032611">
    <property type="component" value="Chromosome"/>
</dbReference>
<accession>A0A0D5LL35</accession>